<gene>
    <name evidence="1" type="ORF">L3Q82_006236</name>
</gene>
<proteinExistence type="predicted"/>
<name>A0ACB8X2T5_9TELE</name>
<evidence type="ECO:0000313" key="1">
    <source>
        <dbReference type="EMBL" id="KAI3374411.1"/>
    </source>
</evidence>
<organism evidence="1 2">
    <name type="scientific">Scortum barcoo</name>
    <name type="common">barcoo grunter</name>
    <dbReference type="NCBI Taxonomy" id="214431"/>
    <lineage>
        <taxon>Eukaryota</taxon>
        <taxon>Metazoa</taxon>
        <taxon>Chordata</taxon>
        <taxon>Craniata</taxon>
        <taxon>Vertebrata</taxon>
        <taxon>Euteleostomi</taxon>
        <taxon>Actinopterygii</taxon>
        <taxon>Neopterygii</taxon>
        <taxon>Teleostei</taxon>
        <taxon>Neoteleostei</taxon>
        <taxon>Acanthomorphata</taxon>
        <taxon>Eupercaria</taxon>
        <taxon>Centrarchiformes</taxon>
        <taxon>Terapontoidei</taxon>
        <taxon>Terapontidae</taxon>
        <taxon>Scortum</taxon>
    </lineage>
</organism>
<reference evidence="1" key="1">
    <citation type="submission" date="2022-04" db="EMBL/GenBank/DDBJ databases">
        <title>Jade perch genome.</title>
        <authorList>
            <person name="Chao B."/>
        </authorList>
    </citation>
    <scope>NUCLEOTIDE SEQUENCE</scope>
    <source>
        <strain evidence="1">CB-2022</strain>
    </source>
</reference>
<keyword evidence="2" id="KW-1185">Reference proteome</keyword>
<dbReference type="EMBL" id="CM041533">
    <property type="protein sequence ID" value="KAI3374411.1"/>
    <property type="molecule type" value="Genomic_DNA"/>
</dbReference>
<evidence type="ECO:0000313" key="2">
    <source>
        <dbReference type="Proteomes" id="UP000831701"/>
    </source>
</evidence>
<comment type="caution">
    <text evidence="1">The sequence shown here is derived from an EMBL/GenBank/DDBJ whole genome shotgun (WGS) entry which is preliminary data.</text>
</comment>
<protein>
    <submittedName>
        <fullName evidence="1">Uncharacterized protein</fullName>
    </submittedName>
</protein>
<sequence length="117" mass="13471">MLFRDHKGKENSGFNTWCPTWGSTERFIIGPEEEPRWRSNHRSRGATREKEACSGKTPPERRKTADLKEHCSSTREYKPSSRDLPEENIPLKIFEDQAEGRANRQGTARLDPENGAE</sequence>
<dbReference type="Proteomes" id="UP000831701">
    <property type="component" value="Chromosome 3"/>
</dbReference>
<accession>A0ACB8X2T5</accession>